<accession>W3VKE5</accession>
<name>W3VKE5_MOEAP</name>
<protein>
    <submittedName>
        <fullName evidence="2">Uncharacterized protein</fullName>
    </submittedName>
</protein>
<feature type="compositionally biased region" description="Basic and acidic residues" evidence="1">
    <location>
        <begin position="26"/>
        <end position="37"/>
    </location>
</feature>
<keyword evidence="3" id="KW-1185">Reference proteome</keyword>
<dbReference type="HOGENOM" id="CLU_2074168_0_0_1"/>
<dbReference type="EMBL" id="AWNI01000012">
    <property type="protein sequence ID" value="ETS62138.1"/>
    <property type="molecule type" value="Genomic_DNA"/>
</dbReference>
<evidence type="ECO:0000313" key="2">
    <source>
        <dbReference type="EMBL" id="ETS62138.1"/>
    </source>
</evidence>
<evidence type="ECO:0000256" key="1">
    <source>
        <dbReference type="SAM" id="MobiDB-lite"/>
    </source>
</evidence>
<comment type="caution">
    <text evidence="2">The sequence shown here is derived from an EMBL/GenBank/DDBJ whole genome shotgun (WGS) entry which is preliminary data.</text>
</comment>
<evidence type="ECO:0000313" key="3">
    <source>
        <dbReference type="Proteomes" id="UP000019462"/>
    </source>
</evidence>
<dbReference type="Proteomes" id="UP000019462">
    <property type="component" value="Unassembled WGS sequence"/>
</dbReference>
<dbReference type="OrthoDB" id="2547087at2759"/>
<feature type="region of interest" description="Disordered" evidence="1">
    <location>
        <begin position="26"/>
        <end position="53"/>
    </location>
</feature>
<dbReference type="AlphaFoldDB" id="W3VKE5"/>
<proteinExistence type="predicted"/>
<sequence length="118" mass="13163">MAQTKVVPEHGPDAIRAKREHIEAKLEADLDHDDADKKPRKQRKVTQRAPPKGWSAEEMKALLDIELQCALDNIPRFLEASELADRNASKINNKLRQRHAAAVKALQAASADVKPKAE</sequence>
<reference evidence="2 3" key="1">
    <citation type="journal article" date="2014" name="Genome Announc.">
        <title>Genome sequence of the basidiomycetous fungus Pseudozyma aphidis DSM70725, an efficient producer of biosurfactant mannosylerythritol lipids.</title>
        <authorList>
            <person name="Lorenz S."/>
            <person name="Guenther M."/>
            <person name="Grumaz C."/>
            <person name="Rupp S."/>
            <person name="Zibek S."/>
            <person name="Sohn K."/>
        </authorList>
    </citation>
    <scope>NUCLEOTIDE SEQUENCE [LARGE SCALE GENOMIC DNA]</scope>
    <source>
        <strain evidence="3">ATCC 32657 / CBS 517.83 / DSM 70725 / JCM 10318 / NBRC 10182 / NRRL Y-7954 / St-0401</strain>
    </source>
</reference>
<gene>
    <name evidence="2" type="ORF">PaG_03702</name>
</gene>
<organism evidence="2 3">
    <name type="scientific">Moesziomyces aphidis</name>
    <name type="common">Pseudozyma aphidis</name>
    <dbReference type="NCBI Taxonomy" id="84754"/>
    <lineage>
        <taxon>Eukaryota</taxon>
        <taxon>Fungi</taxon>
        <taxon>Dikarya</taxon>
        <taxon>Basidiomycota</taxon>
        <taxon>Ustilaginomycotina</taxon>
        <taxon>Ustilaginomycetes</taxon>
        <taxon>Ustilaginales</taxon>
        <taxon>Ustilaginaceae</taxon>
        <taxon>Moesziomyces</taxon>
    </lineage>
</organism>